<feature type="compositionally biased region" description="Polar residues" evidence="1">
    <location>
        <begin position="208"/>
        <end position="220"/>
    </location>
</feature>
<gene>
    <name evidence="2" type="ORF">SETTUDRAFT_96355</name>
</gene>
<dbReference type="EMBL" id="KB908844">
    <property type="protein sequence ID" value="EOA82811.1"/>
    <property type="molecule type" value="Genomic_DNA"/>
</dbReference>
<dbReference type="OrthoDB" id="3767798at2759"/>
<organism evidence="2 3">
    <name type="scientific">Exserohilum turcicum (strain 28A)</name>
    <name type="common">Northern leaf blight fungus</name>
    <name type="synonym">Setosphaeria turcica</name>
    <dbReference type="NCBI Taxonomy" id="671987"/>
    <lineage>
        <taxon>Eukaryota</taxon>
        <taxon>Fungi</taxon>
        <taxon>Dikarya</taxon>
        <taxon>Ascomycota</taxon>
        <taxon>Pezizomycotina</taxon>
        <taxon>Dothideomycetes</taxon>
        <taxon>Pleosporomycetidae</taxon>
        <taxon>Pleosporales</taxon>
        <taxon>Pleosporineae</taxon>
        <taxon>Pleosporaceae</taxon>
        <taxon>Exserohilum</taxon>
    </lineage>
</organism>
<dbReference type="RefSeq" id="XP_008029815.1">
    <property type="nucleotide sequence ID" value="XM_008031624.1"/>
</dbReference>
<protein>
    <submittedName>
        <fullName evidence="2">Uncharacterized protein</fullName>
    </submittedName>
</protein>
<dbReference type="GeneID" id="19406227"/>
<evidence type="ECO:0000313" key="2">
    <source>
        <dbReference type="EMBL" id="EOA82811.1"/>
    </source>
</evidence>
<evidence type="ECO:0000256" key="1">
    <source>
        <dbReference type="SAM" id="MobiDB-lite"/>
    </source>
</evidence>
<feature type="compositionally biased region" description="Acidic residues" evidence="1">
    <location>
        <begin position="463"/>
        <end position="488"/>
    </location>
</feature>
<dbReference type="eggNOG" id="ENOG502RACY">
    <property type="taxonomic scope" value="Eukaryota"/>
</dbReference>
<name>R0IC66_EXST2</name>
<reference evidence="2 3" key="1">
    <citation type="journal article" date="2012" name="PLoS Pathog.">
        <title>Diverse lifestyles and strategies of plant pathogenesis encoded in the genomes of eighteen Dothideomycetes fungi.</title>
        <authorList>
            <person name="Ohm R.A."/>
            <person name="Feau N."/>
            <person name="Henrissat B."/>
            <person name="Schoch C.L."/>
            <person name="Horwitz B.A."/>
            <person name="Barry K.W."/>
            <person name="Condon B.J."/>
            <person name="Copeland A.C."/>
            <person name="Dhillon B."/>
            <person name="Glaser F."/>
            <person name="Hesse C.N."/>
            <person name="Kosti I."/>
            <person name="LaButti K."/>
            <person name="Lindquist E.A."/>
            <person name="Lucas S."/>
            <person name="Salamov A.A."/>
            <person name="Bradshaw R.E."/>
            <person name="Ciuffetti L."/>
            <person name="Hamelin R.C."/>
            <person name="Kema G.H.J."/>
            <person name="Lawrence C."/>
            <person name="Scott J.A."/>
            <person name="Spatafora J.W."/>
            <person name="Turgeon B.G."/>
            <person name="de Wit P.J.G.M."/>
            <person name="Zhong S."/>
            <person name="Goodwin S.B."/>
            <person name="Grigoriev I.V."/>
        </authorList>
    </citation>
    <scope>NUCLEOTIDE SEQUENCE [LARGE SCALE GENOMIC DNA]</scope>
    <source>
        <strain evidence="3">28A</strain>
    </source>
</reference>
<dbReference type="HOGENOM" id="CLU_043852_0_0_1"/>
<accession>R0IC66</accession>
<dbReference type="SUPFAM" id="SSF63748">
    <property type="entry name" value="Tudor/PWWP/MBT"/>
    <property type="match status" value="1"/>
</dbReference>
<dbReference type="Gene3D" id="2.30.30.140">
    <property type="match status" value="1"/>
</dbReference>
<feature type="region of interest" description="Disordered" evidence="1">
    <location>
        <begin position="158"/>
        <end position="233"/>
    </location>
</feature>
<feature type="region of interest" description="Disordered" evidence="1">
    <location>
        <begin position="460"/>
        <end position="488"/>
    </location>
</feature>
<sequence length="488" mass="54553">MVQLNPGSLVQYQRLTSLLPPWPAVICTDDMAPDEILQTRPCGNAYVTLVLLLGHDLSFRWARTTELTEYDPSVQYNDFMVRHTPGLEYAYEMANNALEGGIGLDDWREQYLATTADANDNVSEADSDSNNTCSDPEWMEAIRLSREEYYSHTANKVEETSRCAPSCSPPKSAASSSRQHTATNEGLPASTGSGTSVSVPRNDGDCSMSDSTSENSNDATTEPKDGELVNTPSCLPPSLLDDAWDHVNKTLSKATSDTVDCELSESKQFVQVRVGPTNEVRILHTQYVWNRTYFRDPRQGLNYFGYTDGIWELQHPALSTIQPADFTLAAEYLESGGFGFRAPCAGEMDAAFAQCVAAWFVAHALNMADLMDDIVDKLEEVVLTPGLAHVLRFARRVYASTSRNAGSLYHDRLKEYLAGFVAENWWAYLTSDLRDDFMQAVRECPELERDVYETRIVMLEERVQDEEEEEVDDDDDSEESEESEGDTE</sequence>
<dbReference type="Proteomes" id="UP000016935">
    <property type="component" value="Unassembled WGS sequence"/>
</dbReference>
<feature type="compositionally biased region" description="Low complexity" evidence="1">
    <location>
        <begin position="162"/>
        <end position="178"/>
    </location>
</feature>
<dbReference type="AlphaFoldDB" id="R0IC66"/>
<feature type="compositionally biased region" description="Polar residues" evidence="1">
    <location>
        <begin position="179"/>
        <end position="199"/>
    </location>
</feature>
<proteinExistence type="predicted"/>
<reference evidence="2 3" key="2">
    <citation type="journal article" date="2013" name="PLoS Genet.">
        <title>Comparative genome structure, secondary metabolite, and effector coding capacity across Cochliobolus pathogens.</title>
        <authorList>
            <person name="Condon B.J."/>
            <person name="Leng Y."/>
            <person name="Wu D."/>
            <person name="Bushley K.E."/>
            <person name="Ohm R.A."/>
            <person name="Otillar R."/>
            <person name="Martin J."/>
            <person name="Schackwitz W."/>
            <person name="Grimwood J."/>
            <person name="MohdZainudin N."/>
            <person name="Xue C."/>
            <person name="Wang R."/>
            <person name="Manning V.A."/>
            <person name="Dhillon B."/>
            <person name="Tu Z.J."/>
            <person name="Steffenson B.J."/>
            <person name="Salamov A."/>
            <person name="Sun H."/>
            <person name="Lowry S."/>
            <person name="LaButti K."/>
            <person name="Han J."/>
            <person name="Copeland A."/>
            <person name="Lindquist E."/>
            <person name="Barry K."/>
            <person name="Schmutz J."/>
            <person name="Baker S.E."/>
            <person name="Ciuffetti L.M."/>
            <person name="Grigoriev I.V."/>
            <person name="Zhong S."/>
            <person name="Turgeon B.G."/>
        </authorList>
    </citation>
    <scope>NUCLEOTIDE SEQUENCE [LARGE SCALE GENOMIC DNA]</scope>
    <source>
        <strain evidence="3">28A</strain>
    </source>
</reference>
<evidence type="ECO:0000313" key="3">
    <source>
        <dbReference type="Proteomes" id="UP000016935"/>
    </source>
</evidence>
<keyword evidence="3" id="KW-1185">Reference proteome</keyword>